<sequence length="176" mass="20610">MNLISNRIFAPQRILSKTFFHQIIPHKSKASSTFTHVCCAHVKLPEFVEEGVRPVVSMISHLCHRVFDNLFESSSFCNSEELTNRWFGRRFRSRRSIALLNVPFRPPEIRLTCSSCNEWMATNHHSPQTNLRLLLALTGKMKENRRGRKEKVISIFRVLFSQYRNLLPVFTLLDHN</sequence>
<reference evidence="1 2" key="1">
    <citation type="journal article" date="2019" name="Sci. Rep.">
        <title>Orb-weaving spider Araneus ventricosus genome elucidates the spidroin gene catalogue.</title>
        <authorList>
            <person name="Kono N."/>
            <person name="Nakamura H."/>
            <person name="Ohtoshi R."/>
            <person name="Moran D.A.P."/>
            <person name="Shinohara A."/>
            <person name="Yoshida Y."/>
            <person name="Fujiwara M."/>
            <person name="Mori M."/>
            <person name="Tomita M."/>
            <person name="Arakawa K."/>
        </authorList>
    </citation>
    <scope>NUCLEOTIDE SEQUENCE [LARGE SCALE GENOMIC DNA]</scope>
</reference>
<accession>A0A4Y2RS17</accession>
<dbReference type="Proteomes" id="UP000499080">
    <property type="component" value="Unassembled WGS sequence"/>
</dbReference>
<name>A0A4Y2RS17_ARAVE</name>
<gene>
    <name evidence="1" type="ORF">AVEN_253230_1</name>
</gene>
<keyword evidence="2" id="KW-1185">Reference proteome</keyword>
<proteinExistence type="predicted"/>
<evidence type="ECO:0000313" key="1">
    <source>
        <dbReference type="EMBL" id="GBN78607.1"/>
    </source>
</evidence>
<dbReference type="EMBL" id="BGPR01018241">
    <property type="protein sequence ID" value="GBN78607.1"/>
    <property type="molecule type" value="Genomic_DNA"/>
</dbReference>
<organism evidence="1 2">
    <name type="scientific">Araneus ventricosus</name>
    <name type="common">Orbweaver spider</name>
    <name type="synonym">Epeira ventricosa</name>
    <dbReference type="NCBI Taxonomy" id="182803"/>
    <lineage>
        <taxon>Eukaryota</taxon>
        <taxon>Metazoa</taxon>
        <taxon>Ecdysozoa</taxon>
        <taxon>Arthropoda</taxon>
        <taxon>Chelicerata</taxon>
        <taxon>Arachnida</taxon>
        <taxon>Araneae</taxon>
        <taxon>Araneomorphae</taxon>
        <taxon>Entelegynae</taxon>
        <taxon>Araneoidea</taxon>
        <taxon>Araneidae</taxon>
        <taxon>Araneus</taxon>
    </lineage>
</organism>
<comment type="caution">
    <text evidence="1">The sequence shown here is derived from an EMBL/GenBank/DDBJ whole genome shotgun (WGS) entry which is preliminary data.</text>
</comment>
<evidence type="ECO:0000313" key="2">
    <source>
        <dbReference type="Proteomes" id="UP000499080"/>
    </source>
</evidence>
<dbReference type="AlphaFoldDB" id="A0A4Y2RS17"/>
<protein>
    <submittedName>
        <fullName evidence="1">Uncharacterized protein</fullName>
    </submittedName>
</protein>